<protein>
    <submittedName>
        <fullName evidence="1">Uncharacterized protein</fullName>
    </submittedName>
</protein>
<sequence length="34" mass="4041">MRVVLVRVLLFLLSAYKIFNISNSSVRRSIIFRE</sequence>
<name>A0A8S5V6W7_9CAUD</name>
<proteinExistence type="predicted"/>
<reference evidence="1" key="1">
    <citation type="journal article" date="2021" name="Proc. Natl. Acad. Sci. U.S.A.">
        <title>A Catalog of Tens of Thousands of Viruses from Human Metagenomes Reveals Hidden Associations with Chronic Diseases.</title>
        <authorList>
            <person name="Tisza M.J."/>
            <person name="Buck C.B."/>
        </authorList>
    </citation>
    <scope>NUCLEOTIDE SEQUENCE</scope>
    <source>
        <strain evidence="1">CtXt06</strain>
    </source>
</reference>
<accession>A0A8S5V6W7</accession>
<organism evidence="1">
    <name type="scientific">CrAss-like virus sp. ctXt06</name>
    <dbReference type="NCBI Taxonomy" id="2825837"/>
    <lineage>
        <taxon>Viruses</taxon>
        <taxon>Duplodnaviria</taxon>
        <taxon>Heunggongvirae</taxon>
        <taxon>Uroviricota</taxon>
        <taxon>Caudoviricetes</taxon>
        <taxon>Crassvirales</taxon>
    </lineage>
</organism>
<evidence type="ECO:0000313" key="1">
    <source>
        <dbReference type="EMBL" id="DAG02387.1"/>
    </source>
</evidence>
<dbReference type="EMBL" id="BK016209">
    <property type="protein sequence ID" value="DAG02387.1"/>
    <property type="molecule type" value="Genomic_DNA"/>
</dbReference>